<keyword evidence="2" id="KW-1185">Reference proteome</keyword>
<dbReference type="EMBL" id="CP042425">
    <property type="protein sequence ID" value="QEL13202.1"/>
    <property type="molecule type" value="Genomic_DNA"/>
</dbReference>
<reference evidence="2" key="1">
    <citation type="submission" date="2019-08" db="EMBL/GenBank/DDBJ databases">
        <title>Limnoglobus roseus gen. nov., sp. nov., a novel freshwater planctomycete with a giant genome from the family Gemmataceae.</title>
        <authorList>
            <person name="Kulichevskaya I.S."/>
            <person name="Naumoff D.G."/>
            <person name="Miroshnikov K."/>
            <person name="Ivanova A."/>
            <person name="Philippov D.A."/>
            <person name="Hakobyan A."/>
            <person name="Rijpstra I.C."/>
            <person name="Sinninghe Damste J.S."/>
            <person name="Liesack W."/>
            <person name="Dedysh S.N."/>
        </authorList>
    </citation>
    <scope>NUCLEOTIDE SEQUENCE [LARGE SCALE GENOMIC DNA]</scope>
    <source>
        <strain evidence="2">PX52</strain>
    </source>
</reference>
<evidence type="ECO:0000313" key="2">
    <source>
        <dbReference type="Proteomes" id="UP000324974"/>
    </source>
</evidence>
<protein>
    <submittedName>
        <fullName evidence="1">Addiction module component</fullName>
    </submittedName>
</protein>
<gene>
    <name evidence="1" type="ORF">PX52LOC_00055</name>
</gene>
<sequence length="79" mass="9083">MSERAEKLKAIWNELAPDERAELFAYFESQQGTEDNDDPGELSDEWIDEINRRVKAHENGETTGMPADEFMAKMKAKYG</sequence>
<dbReference type="Proteomes" id="UP000324974">
    <property type="component" value="Chromosome"/>
</dbReference>
<dbReference type="KEGG" id="lrs:PX52LOC_00055"/>
<dbReference type="AlphaFoldDB" id="A0A5C1A5U6"/>
<accession>A0A5C1A5U6</accession>
<name>A0A5C1A5U6_9BACT</name>
<dbReference type="InterPro" id="IPR013406">
    <property type="entry name" value="CHP02574_addiction_mod"/>
</dbReference>
<dbReference type="Pfam" id="PF09720">
    <property type="entry name" value="Unstab_antitox"/>
    <property type="match status" value="1"/>
</dbReference>
<organism evidence="1 2">
    <name type="scientific">Limnoglobus roseus</name>
    <dbReference type="NCBI Taxonomy" id="2598579"/>
    <lineage>
        <taxon>Bacteria</taxon>
        <taxon>Pseudomonadati</taxon>
        <taxon>Planctomycetota</taxon>
        <taxon>Planctomycetia</taxon>
        <taxon>Gemmatales</taxon>
        <taxon>Gemmataceae</taxon>
        <taxon>Limnoglobus</taxon>
    </lineage>
</organism>
<evidence type="ECO:0000313" key="1">
    <source>
        <dbReference type="EMBL" id="QEL13202.1"/>
    </source>
</evidence>
<dbReference type="RefSeq" id="WP_149108190.1">
    <property type="nucleotide sequence ID" value="NZ_CP042425.1"/>
</dbReference>
<proteinExistence type="predicted"/>